<dbReference type="Proteomes" id="UP000053766">
    <property type="component" value="Unassembled WGS sequence"/>
</dbReference>
<feature type="chain" id="PRO_5002335925" description="Immunoglobulin subtype domain-containing protein" evidence="1">
    <location>
        <begin position="17"/>
        <end position="106"/>
    </location>
</feature>
<sequence>MIPSLLVFVLVGRVAGVRKQCPSYVKISGANVSPSGPVESGGEVTIRCFANSFNGFGLFVQQTDKRVSGRNLRASYNEVSIQRINNASNKKTITLSLLITRIKFLI</sequence>
<feature type="signal peptide" evidence="1">
    <location>
        <begin position="1"/>
        <end position="16"/>
    </location>
</feature>
<reference evidence="2 3" key="1">
    <citation type="submission" date="2013-11" db="EMBL/GenBank/DDBJ databases">
        <title>Draft genome of the bovine lungworm Dictyocaulus viviparus.</title>
        <authorList>
            <person name="Mitreva M."/>
        </authorList>
    </citation>
    <scope>NUCLEOTIDE SEQUENCE [LARGE SCALE GENOMIC DNA]</scope>
    <source>
        <strain evidence="2 3">HannoverDv2000</strain>
    </source>
</reference>
<evidence type="ECO:0000313" key="3">
    <source>
        <dbReference type="Proteomes" id="UP000053766"/>
    </source>
</evidence>
<organism evidence="2 3">
    <name type="scientific">Dictyocaulus viviparus</name>
    <name type="common">Bovine lungworm</name>
    <dbReference type="NCBI Taxonomy" id="29172"/>
    <lineage>
        <taxon>Eukaryota</taxon>
        <taxon>Metazoa</taxon>
        <taxon>Ecdysozoa</taxon>
        <taxon>Nematoda</taxon>
        <taxon>Chromadorea</taxon>
        <taxon>Rhabditida</taxon>
        <taxon>Rhabditina</taxon>
        <taxon>Rhabditomorpha</taxon>
        <taxon>Strongyloidea</taxon>
        <taxon>Metastrongylidae</taxon>
        <taxon>Dictyocaulus</taxon>
    </lineage>
</organism>
<keyword evidence="3" id="KW-1185">Reference proteome</keyword>
<accession>A0A0D8XUK7</accession>
<evidence type="ECO:0000313" key="2">
    <source>
        <dbReference type="EMBL" id="KJH48180.1"/>
    </source>
</evidence>
<evidence type="ECO:0008006" key="4">
    <source>
        <dbReference type="Google" id="ProtNLM"/>
    </source>
</evidence>
<evidence type="ECO:0000256" key="1">
    <source>
        <dbReference type="SAM" id="SignalP"/>
    </source>
</evidence>
<reference evidence="3" key="2">
    <citation type="journal article" date="2016" name="Sci. Rep.">
        <title>Dictyocaulus viviparus genome, variome and transcriptome elucidate lungworm biology and support future intervention.</title>
        <authorList>
            <person name="McNulty S.N."/>
            <person name="Strube C."/>
            <person name="Rosa B.A."/>
            <person name="Martin J.C."/>
            <person name="Tyagi R."/>
            <person name="Choi Y.J."/>
            <person name="Wang Q."/>
            <person name="Hallsworth Pepin K."/>
            <person name="Zhang X."/>
            <person name="Ozersky P."/>
            <person name="Wilson R.K."/>
            <person name="Sternberg P.W."/>
            <person name="Gasser R.B."/>
            <person name="Mitreva M."/>
        </authorList>
    </citation>
    <scope>NUCLEOTIDE SEQUENCE [LARGE SCALE GENOMIC DNA]</scope>
    <source>
        <strain evidence="3">HannoverDv2000</strain>
    </source>
</reference>
<dbReference type="EMBL" id="KN716276">
    <property type="protein sequence ID" value="KJH48180.1"/>
    <property type="molecule type" value="Genomic_DNA"/>
</dbReference>
<keyword evidence="1" id="KW-0732">Signal</keyword>
<name>A0A0D8XUK7_DICVI</name>
<dbReference type="AlphaFoldDB" id="A0A0D8XUK7"/>
<protein>
    <recommendedName>
        <fullName evidence="4">Immunoglobulin subtype domain-containing protein</fullName>
    </recommendedName>
</protein>
<gene>
    <name evidence="2" type="ORF">DICVIV_05698</name>
</gene>
<proteinExistence type="predicted"/>